<comment type="caution">
    <text evidence="4">The sequence shown here is derived from an EMBL/GenBank/DDBJ whole genome shotgun (WGS) entry which is preliminary data.</text>
</comment>
<dbReference type="Proteomes" id="UP001057481">
    <property type="component" value="Unassembled WGS sequence"/>
</dbReference>
<dbReference type="SUPFAM" id="SSF56024">
    <property type="entry name" value="Phospholipase D/nuclease"/>
    <property type="match status" value="1"/>
</dbReference>
<dbReference type="Pfam" id="PF11907">
    <property type="entry name" value="DUF3427"/>
    <property type="match status" value="1"/>
</dbReference>
<dbReference type="RefSeq" id="WP_205144181.1">
    <property type="nucleotide sequence ID" value="NZ_JAFBDN010000023.1"/>
</dbReference>
<gene>
    <name evidence="4" type="ORF">KAK10_03605</name>
</gene>
<organism evidence="4 5">
    <name type="scientific">Periweissella beninensis</name>
    <dbReference type="NCBI Taxonomy" id="504936"/>
    <lineage>
        <taxon>Bacteria</taxon>
        <taxon>Bacillati</taxon>
        <taxon>Bacillota</taxon>
        <taxon>Bacilli</taxon>
        <taxon>Lactobacillales</taxon>
        <taxon>Lactobacillaceae</taxon>
        <taxon>Periweissella</taxon>
    </lineage>
</organism>
<dbReference type="Pfam" id="PF26350">
    <property type="entry name" value="DUF8090"/>
    <property type="match status" value="1"/>
</dbReference>
<dbReference type="Pfam" id="PF13091">
    <property type="entry name" value="PLDc_2"/>
    <property type="match status" value="1"/>
</dbReference>
<dbReference type="InterPro" id="IPR025202">
    <property type="entry name" value="PLD-like_dom"/>
</dbReference>
<dbReference type="Gene3D" id="3.30.870.10">
    <property type="entry name" value="Endonuclease Chain A"/>
    <property type="match status" value="1"/>
</dbReference>
<dbReference type="InterPro" id="IPR050742">
    <property type="entry name" value="Helicase_Restrict-Modif_Enz"/>
</dbReference>
<dbReference type="PANTHER" id="PTHR47396">
    <property type="entry name" value="TYPE I RESTRICTION ENZYME ECOKI R PROTEIN"/>
    <property type="match status" value="1"/>
</dbReference>
<dbReference type="InterPro" id="IPR058403">
    <property type="entry name" value="DUF8090"/>
</dbReference>
<accession>A0ABT0VIR9</accession>
<sequence length="938" mass="109005">MELNETNNDNISLITNQQGITLLKNLNYYLLNSLSFIFAVAFITEAGLLMLKTQLATLAKHNVHGKIITSTYLKFNHPKIFTELSKLTNVEVRVLDEVPVHMKVYVFERPNERVVILGSGNLTANALVTTEEWHTVTKLPINNQFNQAIEMRLTQLWHMAKPISTEWIKYYRQDWLPQRQGLLTEDYVKQDCVKQDCVKQDCVKPNNMQEKALQAIEKLRSNHVKKALVVSATGTGKTYLAAFDVQQAKAKKVLFIAHREQLLQQAKLTFMNVLGNNPADYYIYLGEQRAVPTKAKYIFASIQTLTRHTNDFAREQFDYILIDETHRAIAPSYQLILNYFRPKFLLGLTATPQRTDGFNVYELFDYHLAYEIGLKEALAADMLVPFHYIGVTDYEIDGHLIDDITDLKHLVLDERVTYIIEKATYYGFSGEKLQGLIFVSRQQEGEILADKLSQLGWAAKFLGAKNSAQQRTQAVNDLIKGKLKYLITVDLFNEGIDIPSVNQIIMLRPTQSRIIFLQQLGRGLRKSNNKEYVTVLDFIGNYQQNYLIPQAFLTHNLHDKELLRKQLQQLTLVGTTTINFEEIAAKQILRAVNKTKFDNLKLLREQFMQLLDRLGRQPMLSDVFNTNVIEIKDIIQKYKTYPEFLRKIKVKNIPIFKDDVQQLLQFISQELVTGTRIHELIILKALILHKNLTEATINKLLENYFMNEQTFLSVMRVLMITDYYTKADLKKYGEKNKIIYKNDTWQFNLEIDEISTYWLLDTINTGIKRIKQQYQSTKQLTYQERYSRKEVIRNLNWQKDLPSLDIGGYKYDKSTHTLPIFITLDKQSEDITTIEYQNQFISQNRLPFFSKPKRTLASTTEAVLFNSATNKVQVEVFVKKSDDEGKYFYYLGQGTVDKSATKETKLLNKRNKQLEPVVRFELILKKEVPADLYHYLIS</sequence>
<keyword evidence="1" id="KW-0812">Transmembrane</keyword>
<dbReference type="InterPro" id="IPR001650">
    <property type="entry name" value="Helicase_C-like"/>
</dbReference>
<evidence type="ECO:0000313" key="4">
    <source>
        <dbReference type="EMBL" id="MCM2437018.1"/>
    </source>
</evidence>
<reference evidence="4" key="1">
    <citation type="submission" date="2021-04" db="EMBL/GenBank/DDBJ databases">
        <title>Taxonomic assessment of Weissella genus.</title>
        <authorList>
            <person name="Fanelli F."/>
            <person name="Chieffi D."/>
            <person name="Dell'Aquila A."/>
            <person name="Gyu-Sung C."/>
            <person name="Franz C.M.A.P."/>
            <person name="Fusco V."/>
        </authorList>
    </citation>
    <scope>NUCLEOTIDE SEQUENCE</scope>
    <source>
        <strain evidence="4">LMG 25373</strain>
    </source>
</reference>
<dbReference type="CDD" id="cd18032">
    <property type="entry name" value="DEXHc_RE_I_III_res"/>
    <property type="match status" value="1"/>
</dbReference>
<evidence type="ECO:0000259" key="2">
    <source>
        <dbReference type="PROSITE" id="PS51192"/>
    </source>
</evidence>
<protein>
    <submittedName>
        <fullName evidence="4">DUF3427 domain-containing protein</fullName>
    </submittedName>
</protein>
<dbReference type="InterPro" id="IPR014001">
    <property type="entry name" value="Helicase_ATP-bd"/>
</dbReference>
<keyword evidence="5" id="KW-1185">Reference proteome</keyword>
<dbReference type="InterPro" id="IPR027417">
    <property type="entry name" value="P-loop_NTPase"/>
</dbReference>
<dbReference type="Pfam" id="PF00271">
    <property type="entry name" value="Helicase_C"/>
    <property type="match status" value="1"/>
</dbReference>
<dbReference type="PROSITE" id="PS51192">
    <property type="entry name" value="HELICASE_ATP_BIND_1"/>
    <property type="match status" value="1"/>
</dbReference>
<dbReference type="EMBL" id="JAGMVS010000045">
    <property type="protein sequence ID" value="MCM2437018.1"/>
    <property type="molecule type" value="Genomic_DNA"/>
</dbReference>
<dbReference type="SUPFAM" id="SSF52540">
    <property type="entry name" value="P-loop containing nucleoside triphosphate hydrolases"/>
    <property type="match status" value="1"/>
</dbReference>
<name>A0ABT0VIR9_9LACO</name>
<feature type="transmembrane region" description="Helical" evidence="1">
    <location>
        <begin position="29"/>
        <end position="51"/>
    </location>
</feature>
<dbReference type="InterPro" id="IPR006935">
    <property type="entry name" value="Helicase/UvrB_N"/>
</dbReference>
<feature type="domain" description="Helicase ATP-binding" evidence="2">
    <location>
        <begin position="218"/>
        <end position="370"/>
    </location>
</feature>
<keyword evidence="1" id="KW-0472">Membrane</keyword>
<dbReference type="Gene3D" id="3.40.50.300">
    <property type="entry name" value="P-loop containing nucleotide triphosphate hydrolases"/>
    <property type="match status" value="2"/>
</dbReference>
<evidence type="ECO:0000259" key="3">
    <source>
        <dbReference type="PROSITE" id="PS51194"/>
    </source>
</evidence>
<dbReference type="SMART" id="SM00490">
    <property type="entry name" value="HELICc"/>
    <property type="match status" value="1"/>
</dbReference>
<evidence type="ECO:0000313" key="5">
    <source>
        <dbReference type="Proteomes" id="UP001057481"/>
    </source>
</evidence>
<keyword evidence="1" id="KW-1133">Transmembrane helix</keyword>
<dbReference type="CDD" id="cd18799">
    <property type="entry name" value="SF2_C_EcoAI-like"/>
    <property type="match status" value="1"/>
</dbReference>
<dbReference type="SMART" id="SM00487">
    <property type="entry name" value="DEXDc"/>
    <property type="match status" value="1"/>
</dbReference>
<evidence type="ECO:0000256" key="1">
    <source>
        <dbReference type="SAM" id="Phobius"/>
    </source>
</evidence>
<proteinExistence type="predicted"/>
<dbReference type="PROSITE" id="PS51194">
    <property type="entry name" value="HELICASE_CTER"/>
    <property type="match status" value="1"/>
</dbReference>
<feature type="domain" description="Helicase C-terminal" evidence="3">
    <location>
        <begin position="411"/>
        <end position="571"/>
    </location>
</feature>
<dbReference type="Pfam" id="PF04851">
    <property type="entry name" value="ResIII"/>
    <property type="match status" value="1"/>
</dbReference>
<dbReference type="PANTHER" id="PTHR47396:SF1">
    <property type="entry name" value="ATP-DEPENDENT HELICASE IRC3-RELATED"/>
    <property type="match status" value="1"/>
</dbReference>
<dbReference type="InterPro" id="IPR021835">
    <property type="entry name" value="DUF3427"/>
</dbReference>